<feature type="region of interest" description="Disordered" evidence="5">
    <location>
        <begin position="43"/>
        <end position="76"/>
    </location>
</feature>
<gene>
    <name evidence="7" type="ORF">BCR33DRAFT_718571</name>
</gene>
<organism evidence="7 8">
    <name type="scientific">Rhizoclosmatium globosum</name>
    <dbReference type="NCBI Taxonomy" id="329046"/>
    <lineage>
        <taxon>Eukaryota</taxon>
        <taxon>Fungi</taxon>
        <taxon>Fungi incertae sedis</taxon>
        <taxon>Chytridiomycota</taxon>
        <taxon>Chytridiomycota incertae sedis</taxon>
        <taxon>Chytridiomycetes</taxon>
        <taxon>Chytridiales</taxon>
        <taxon>Chytriomycetaceae</taxon>
        <taxon>Rhizoclosmatium</taxon>
    </lineage>
</organism>
<dbReference type="OrthoDB" id="448399at2759"/>
<evidence type="ECO:0000313" key="7">
    <source>
        <dbReference type="EMBL" id="ORY41919.1"/>
    </source>
</evidence>
<keyword evidence="3" id="KW-0862">Zinc</keyword>
<evidence type="ECO:0000256" key="4">
    <source>
        <dbReference type="PROSITE-ProRule" id="PRU00322"/>
    </source>
</evidence>
<dbReference type="Pfam" id="PF00641">
    <property type="entry name" value="Zn_ribbon_RanBP"/>
    <property type="match status" value="1"/>
</dbReference>
<feature type="region of interest" description="Disordered" evidence="5">
    <location>
        <begin position="120"/>
        <end position="152"/>
    </location>
</feature>
<comment type="caution">
    <text evidence="7">The sequence shown here is derived from an EMBL/GenBank/DDBJ whole genome shotgun (WGS) entry which is preliminary data.</text>
</comment>
<dbReference type="SUPFAM" id="SSF90209">
    <property type="entry name" value="Ran binding protein zinc finger-like"/>
    <property type="match status" value="1"/>
</dbReference>
<dbReference type="Gene3D" id="4.10.1060.10">
    <property type="entry name" value="Zinc finger, RanBP2-type"/>
    <property type="match status" value="1"/>
</dbReference>
<dbReference type="Proteomes" id="UP000193642">
    <property type="component" value="Unassembled WGS sequence"/>
</dbReference>
<dbReference type="PROSITE" id="PS01358">
    <property type="entry name" value="ZF_RANBP2_1"/>
    <property type="match status" value="1"/>
</dbReference>
<evidence type="ECO:0000313" key="8">
    <source>
        <dbReference type="Proteomes" id="UP000193642"/>
    </source>
</evidence>
<accession>A0A1Y2C4G7</accession>
<keyword evidence="1" id="KW-0479">Metal-binding</keyword>
<proteinExistence type="predicted"/>
<dbReference type="SMART" id="SM00547">
    <property type="entry name" value="ZnF_RBZ"/>
    <property type="match status" value="1"/>
</dbReference>
<dbReference type="PROSITE" id="PS50199">
    <property type="entry name" value="ZF_RANBP2_2"/>
    <property type="match status" value="1"/>
</dbReference>
<evidence type="ECO:0000256" key="5">
    <source>
        <dbReference type="SAM" id="MobiDB-lite"/>
    </source>
</evidence>
<dbReference type="EMBL" id="MCGO01000030">
    <property type="protein sequence ID" value="ORY41919.1"/>
    <property type="molecule type" value="Genomic_DNA"/>
</dbReference>
<name>A0A1Y2C4G7_9FUNG</name>
<evidence type="ECO:0000256" key="3">
    <source>
        <dbReference type="ARBA" id="ARBA00022833"/>
    </source>
</evidence>
<feature type="domain" description="RanBP2-type" evidence="6">
    <location>
        <begin position="430"/>
        <end position="461"/>
    </location>
</feature>
<protein>
    <recommendedName>
        <fullName evidence="6">RanBP2-type domain-containing protein</fullName>
    </recommendedName>
</protein>
<dbReference type="InterPro" id="IPR036443">
    <property type="entry name" value="Znf_RanBP2_sf"/>
</dbReference>
<dbReference type="AlphaFoldDB" id="A0A1Y2C4G7"/>
<keyword evidence="2 4" id="KW-0863">Zinc-finger</keyword>
<dbReference type="InterPro" id="IPR001876">
    <property type="entry name" value="Znf_RanBP2"/>
</dbReference>
<evidence type="ECO:0000256" key="2">
    <source>
        <dbReference type="ARBA" id="ARBA00022771"/>
    </source>
</evidence>
<keyword evidence="8" id="KW-1185">Reference proteome</keyword>
<dbReference type="GO" id="GO:0008270">
    <property type="term" value="F:zinc ion binding"/>
    <property type="evidence" value="ECO:0007669"/>
    <property type="project" value="UniProtKB-KW"/>
</dbReference>
<evidence type="ECO:0000256" key="1">
    <source>
        <dbReference type="ARBA" id="ARBA00022723"/>
    </source>
</evidence>
<evidence type="ECO:0000259" key="6">
    <source>
        <dbReference type="PROSITE" id="PS50199"/>
    </source>
</evidence>
<reference evidence="7 8" key="1">
    <citation type="submission" date="2016-07" db="EMBL/GenBank/DDBJ databases">
        <title>Pervasive Adenine N6-methylation of Active Genes in Fungi.</title>
        <authorList>
            <consortium name="DOE Joint Genome Institute"/>
            <person name="Mondo S.J."/>
            <person name="Dannebaum R.O."/>
            <person name="Kuo R.C."/>
            <person name="Labutti K."/>
            <person name="Haridas S."/>
            <person name="Kuo A."/>
            <person name="Salamov A."/>
            <person name="Ahrendt S.R."/>
            <person name="Lipzen A."/>
            <person name="Sullivan W."/>
            <person name="Andreopoulos W.B."/>
            <person name="Clum A."/>
            <person name="Lindquist E."/>
            <person name="Daum C."/>
            <person name="Ramamoorthy G.K."/>
            <person name="Gryganskyi A."/>
            <person name="Culley D."/>
            <person name="Magnuson J.K."/>
            <person name="James T.Y."/>
            <person name="O'Malley M.A."/>
            <person name="Stajich J.E."/>
            <person name="Spatafora J.W."/>
            <person name="Visel A."/>
            <person name="Grigoriev I.V."/>
        </authorList>
    </citation>
    <scope>NUCLEOTIDE SEQUENCE [LARGE SCALE GENOMIC DNA]</scope>
    <source>
        <strain evidence="7 8">JEL800</strain>
    </source>
</reference>
<sequence>MASVSSPPPPPLSFLLNLSTDSATASNQIEMPANNADFATKVFSPRARLNPQKTDKRDPSFDWLQPSTALSRPHQLLSPTNSSISLDSLDYLTPVPPVTHLPFLHGEGAENLTNPLSNVWTSPSPNNKPPLNPSLGVDVTPTRPTRSKDDERGPEWFTSFADWIDCLEVDGEKRAQQSATFPSTNFKSPPYSYAGEAAEPMNHFPLSSNYGVQAPSTLSQTSSFLPSNEEFDFLSDSVGFLSLSRKHSLDVDAVLSPPIMHSTNAPVVRQSNSNSSLTNVMSPVGGDARNGSGIYEQNSVVGLGPSSGAPTSEYDPILFGATGPSTMSHHGKYLKTTTQLVHQRHLRHSAAPPFTPIASAVPTLNQPPLTNCPAPLSAPIAHSSILSPVSPPIHMAPSTSVTGSRHNPRPPFTGAVPVVMKGIKSKDPLKPGDWICPNQTCRFHNFARRTSCVACGTSDRSAGRF</sequence>